<keyword evidence="8" id="KW-0282">Flagellum</keyword>
<name>Q2WA16_PARM1</name>
<dbReference type="RefSeq" id="WP_011382948.1">
    <property type="nucleotide sequence ID" value="NC_007626.1"/>
</dbReference>
<dbReference type="Gene3D" id="2.30.30.910">
    <property type="match status" value="1"/>
</dbReference>
<dbReference type="Pfam" id="PF03963">
    <property type="entry name" value="FlgD"/>
    <property type="match status" value="1"/>
</dbReference>
<dbReference type="KEGG" id="mag:amb0505"/>
<dbReference type="Gene3D" id="2.60.40.4070">
    <property type="match status" value="1"/>
</dbReference>
<dbReference type="InterPro" id="IPR005648">
    <property type="entry name" value="FlgD"/>
</dbReference>
<gene>
    <name evidence="8" type="ordered locus">amb0505</name>
</gene>
<comment type="similarity">
    <text evidence="1 5">Belongs to the FlgD family.</text>
</comment>
<dbReference type="InterPro" id="IPR025963">
    <property type="entry name" value="FLgD_Tudor"/>
</dbReference>
<evidence type="ECO:0000256" key="2">
    <source>
        <dbReference type="ARBA" id="ARBA00016013"/>
    </source>
</evidence>
<organism evidence="8 9">
    <name type="scientific">Paramagnetospirillum magneticum (strain ATCC 700264 / AMB-1)</name>
    <name type="common">Magnetospirillum magneticum</name>
    <dbReference type="NCBI Taxonomy" id="342108"/>
    <lineage>
        <taxon>Bacteria</taxon>
        <taxon>Pseudomonadati</taxon>
        <taxon>Pseudomonadota</taxon>
        <taxon>Alphaproteobacteria</taxon>
        <taxon>Rhodospirillales</taxon>
        <taxon>Magnetospirillaceae</taxon>
        <taxon>Paramagnetospirillum</taxon>
    </lineage>
</organism>
<dbReference type="GO" id="GO:0044781">
    <property type="term" value="P:bacterial-type flagellum organization"/>
    <property type="evidence" value="ECO:0007669"/>
    <property type="project" value="UniProtKB-UniRule"/>
</dbReference>
<evidence type="ECO:0000313" key="9">
    <source>
        <dbReference type="Proteomes" id="UP000007058"/>
    </source>
</evidence>
<dbReference type="AlphaFoldDB" id="Q2WA16"/>
<evidence type="ECO:0000256" key="5">
    <source>
        <dbReference type="RuleBase" id="RU362076"/>
    </source>
</evidence>
<dbReference type="STRING" id="342108.amb0505"/>
<evidence type="ECO:0000256" key="3">
    <source>
        <dbReference type="ARBA" id="ARBA00022795"/>
    </source>
</evidence>
<evidence type="ECO:0000313" key="8">
    <source>
        <dbReference type="EMBL" id="BAE49309.1"/>
    </source>
</evidence>
<keyword evidence="9" id="KW-1185">Reference proteome</keyword>
<protein>
    <recommendedName>
        <fullName evidence="2 5">Basal-body rod modification protein FlgD</fullName>
    </recommendedName>
</protein>
<feature type="domain" description="FlgD Tudor-like" evidence="7">
    <location>
        <begin position="87"/>
        <end position="211"/>
    </location>
</feature>
<evidence type="ECO:0000259" key="7">
    <source>
        <dbReference type="Pfam" id="PF13861"/>
    </source>
</evidence>
<proteinExistence type="inferred from homology"/>
<keyword evidence="8" id="KW-0969">Cilium</keyword>
<accession>Q2WA16</accession>
<keyword evidence="3 5" id="KW-1005">Bacterial flagellum biogenesis</keyword>
<reference evidence="8 9" key="1">
    <citation type="journal article" date="2005" name="DNA Res.">
        <title>Complete genome sequence of the facultative anaerobic magnetotactic bacterium Magnetospirillum sp. strain AMB-1.</title>
        <authorList>
            <person name="Matsunaga T."/>
            <person name="Okamura Y."/>
            <person name="Fukuda Y."/>
            <person name="Wahyudi A.T."/>
            <person name="Murase Y."/>
            <person name="Takeyama H."/>
        </authorList>
    </citation>
    <scope>NUCLEOTIDE SEQUENCE [LARGE SCALE GENOMIC DNA]</scope>
    <source>
        <strain evidence="9">ATCC 700264 / AMB-1</strain>
    </source>
</reference>
<dbReference type="Proteomes" id="UP000007058">
    <property type="component" value="Chromosome"/>
</dbReference>
<evidence type="ECO:0000256" key="4">
    <source>
        <dbReference type="ARBA" id="ARBA00024746"/>
    </source>
</evidence>
<evidence type="ECO:0000256" key="1">
    <source>
        <dbReference type="ARBA" id="ARBA00010577"/>
    </source>
</evidence>
<feature type="domain" description="FlgD/Vpr Ig-like" evidence="6">
    <location>
        <begin position="109"/>
        <end position="178"/>
    </location>
</feature>
<dbReference type="OrthoDB" id="9785233at2"/>
<dbReference type="Pfam" id="PF13861">
    <property type="entry name" value="FLgD_tudor"/>
    <property type="match status" value="1"/>
</dbReference>
<evidence type="ECO:0000259" key="6">
    <source>
        <dbReference type="Pfam" id="PF13860"/>
    </source>
</evidence>
<sequence>MTTVDTSATNAATASAATGSAAGKATLGSNFNTFLTMLTTQLKHQDPLSPMDSTQFTNQLVQFSSVEQQINANSNLEKLIKLQQTAQTSQGISYLGQTVEVSGTDLPLQDSAASLTYTLPKEARDVKIVIKDSTGKQVNSIAGETASGAHSLSWNGKDSSGTQLDDGRYSFQVVATAADGTSITTTSTSFGRVTKVTNDATNGTTLVMGAGTKGNDITLTMDKVVSVKDNQSSINNAQLAAANAQYQAALAQLQALQGSSNNSSSSSGSSSTGQ</sequence>
<keyword evidence="8" id="KW-0966">Cell projection</keyword>
<comment type="function">
    <text evidence="4 5">Required for flagellar hook formation. May act as a scaffolding protein.</text>
</comment>
<dbReference type="HOGENOM" id="CLU_047535_0_1_5"/>
<dbReference type="Pfam" id="PF13860">
    <property type="entry name" value="FlgD_ig"/>
    <property type="match status" value="1"/>
</dbReference>
<dbReference type="EMBL" id="AP007255">
    <property type="protein sequence ID" value="BAE49309.1"/>
    <property type="molecule type" value="Genomic_DNA"/>
</dbReference>
<dbReference type="InterPro" id="IPR025965">
    <property type="entry name" value="FlgD/Vpr_Ig-like"/>
</dbReference>